<keyword evidence="3" id="KW-1185">Reference proteome</keyword>
<keyword evidence="1" id="KW-0732">Signal</keyword>
<gene>
    <name evidence="2" type="ORF">MON38_17300</name>
</gene>
<comment type="caution">
    <text evidence="2">The sequence shown here is derived from an EMBL/GenBank/DDBJ whole genome shotgun (WGS) entry which is preliminary data.</text>
</comment>
<organism evidence="2 3">
    <name type="scientific">Hymenobacter cyanobacteriorum</name>
    <dbReference type="NCBI Taxonomy" id="2926463"/>
    <lineage>
        <taxon>Bacteria</taxon>
        <taxon>Pseudomonadati</taxon>
        <taxon>Bacteroidota</taxon>
        <taxon>Cytophagia</taxon>
        <taxon>Cytophagales</taxon>
        <taxon>Hymenobacteraceae</taxon>
        <taxon>Hymenobacter</taxon>
    </lineage>
</organism>
<evidence type="ECO:0000313" key="2">
    <source>
        <dbReference type="EMBL" id="MCI1189183.1"/>
    </source>
</evidence>
<evidence type="ECO:0000256" key="1">
    <source>
        <dbReference type="SAM" id="SignalP"/>
    </source>
</evidence>
<dbReference type="EMBL" id="JALBGC010000004">
    <property type="protein sequence ID" value="MCI1189183.1"/>
    <property type="molecule type" value="Genomic_DNA"/>
</dbReference>
<evidence type="ECO:0000313" key="3">
    <source>
        <dbReference type="Proteomes" id="UP001139193"/>
    </source>
</evidence>
<dbReference type="RefSeq" id="WP_241937402.1">
    <property type="nucleotide sequence ID" value="NZ_JALBGC010000004.1"/>
</dbReference>
<protein>
    <submittedName>
        <fullName evidence="2">Uncharacterized protein</fullName>
    </submittedName>
</protein>
<dbReference type="AlphaFoldDB" id="A0A9X1VJ83"/>
<feature type="chain" id="PRO_5040949970" evidence="1">
    <location>
        <begin position="26"/>
        <end position="277"/>
    </location>
</feature>
<dbReference type="Proteomes" id="UP001139193">
    <property type="component" value="Unassembled WGS sequence"/>
</dbReference>
<reference evidence="2" key="1">
    <citation type="submission" date="2022-03" db="EMBL/GenBank/DDBJ databases">
        <title>Bacterial whole genome sequence for Hymenobacter sp. DH14.</title>
        <authorList>
            <person name="Le V."/>
        </authorList>
    </citation>
    <scope>NUCLEOTIDE SEQUENCE</scope>
    <source>
        <strain evidence="2">DH14</strain>
    </source>
</reference>
<feature type="signal peptide" evidence="1">
    <location>
        <begin position="1"/>
        <end position="25"/>
    </location>
</feature>
<name>A0A9X1VJ83_9BACT</name>
<accession>A0A9X1VJ83</accession>
<proteinExistence type="predicted"/>
<sequence>MKTKGFALLLALAATACQHTPPAAADAVVAAGPTPQPAALATAATDSLSPTTRAMLRQYNLAPLWANRAEGKAAQSAMEGFFGTSPYRISFYFSSVERDPAQPNLFHVTGLDRYKKVITPFRGTITVRQIHPFTYAPYLDDPDSLINAFTANGQFILREDPTTKGAGCYSGKALLDFYLNQHKQPVQATANLTTSAKNPTLGSGLLFRGTQVSNATGRRQPVAFAGEYWAAIPNALQFLRPGGRGDEVSPNLAHFGWNSYWENDEWWAKSPKPQLSL</sequence>
<dbReference type="PROSITE" id="PS51257">
    <property type="entry name" value="PROKAR_LIPOPROTEIN"/>
    <property type="match status" value="1"/>
</dbReference>